<sequence>MKKLISSNSKKGENTTCANLDSWICELNSSIIKLQSLFETSLTNLQEKINFIKSNLNHRENREKKLVIQGLSYNGDDQMQVKNLFDYIDLKWPTAFIRLSSRTANYPGPIICEFKSAADAKLILANSWKLMYSKSFCRVFLNPHLTRSQRIKNSKLKVKRTVDGTNLNNYSNPTLSSSNMTSNSNLPTTVQS</sequence>
<organism evidence="2 3">
    <name type="scientific">Brachionus calyciflorus</name>
    <dbReference type="NCBI Taxonomy" id="104777"/>
    <lineage>
        <taxon>Eukaryota</taxon>
        <taxon>Metazoa</taxon>
        <taxon>Spiralia</taxon>
        <taxon>Gnathifera</taxon>
        <taxon>Rotifera</taxon>
        <taxon>Eurotatoria</taxon>
        <taxon>Monogononta</taxon>
        <taxon>Pseudotrocha</taxon>
        <taxon>Ploima</taxon>
        <taxon>Brachionidae</taxon>
        <taxon>Brachionus</taxon>
    </lineage>
</organism>
<dbReference type="Proteomes" id="UP000663879">
    <property type="component" value="Unassembled WGS sequence"/>
</dbReference>
<name>A0A814SHP1_9BILA</name>
<feature type="region of interest" description="Disordered" evidence="1">
    <location>
        <begin position="165"/>
        <end position="192"/>
    </location>
</feature>
<evidence type="ECO:0000256" key="1">
    <source>
        <dbReference type="SAM" id="MobiDB-lite"/>
    </source>
</evidence>
<comment type="caution">
    <text evidence="2">The sequence shown here is derived from an EMBL/GenBank/DDBJ whole genome shotgun (WGS) entry which is preliminary data.</text>
</comment>
<feature type="compositionally biased region" description="Low complexity" evidence="1">
    <location>
        <begin position="171"/>
        <end position="192"/>
    </location>
</feature>
<gene>
    <name evidence="2" type="ORF">OXX778_LOCUS23123</name>
</gene>
<protein>
    <submittedName>
        <fullName evidence="2">Uncharacterized protein</fullName>
    </submittedName>
</protein>
<reference evidence="2" key="1">
    <citation type="submission" date="2021-02" db="EMBL/GenBank/DDBJ databases">
        <authorList>
            <person name="Nowell W R."/>
        </authorList>
    </citation>
    <scope>NUCLEOTIDE SEQUENCE</scope>
    <source>
        <strain evidence="2">Ploen Becks lab</strain>
    </source>
</reference>
<evidence type="ECO:0000313" key="2">
    <source>
        <dbReference type="EMBL" id="CAF1146608.1"/>
    </source>
</evidence>
<accession>A0A814SHP1</accession>
<proteinExistence type="predicted"/>
<dbReference type="EMBL" id="CAJNOC010011220">
    <property type="protein sequence ID" value="CAF1146608.1"/>
    <property type="molecule type" value="Genomic_DNA"/>
</dbReference>
<feature type="non-terminal residue" evidence="2">
    <location>
        <position position="192"/>
    </location>
</feature>
<dbReference type="AlphaFoldDB" id="A0A814SHP1"/>
<evidence type="ECO:0000313" key="3">
    <source>
        <dbReference type="Proteomes" id="UP000663879"/>
    </source>
</evidence>
<keyword evidence="3" id="KW-1185">Reference proteome</keyword>